<dbReference type="InterPro" id="IPR047084">
    <property type="entry name" value="GFAT_N"/>
</dbReference>
<keyword evidence="7 10" id="KW-0808">Transferase</keyword>
<dbReference type="PANTHER" id="PTHR10937:SF0">
    <property type="entry name" value="GLUTAMINE--FRUCTOSE-6-PHOSPHATE TRANSAMINASE (ISOMERIZING)"/>
    <property type="match status" value="1"/>
</dbReference>
<comment type="catalytic activity">
    <reaction evidence="1 10">
        <text>D-fructose 6-phosphate + L-glutamine = D-glucosamine 6-phosphate + L-glutamate</text>
        <dbReference type="Rhea" id="RHEA:13237"/>
        <dbReference type="ChEBI" id="CHEBI:29985"/>
        <dbReference type="ChEBI" id="CHEBI:58359"/>
        <dbReference type="ChEBI" id="CHEBI:58725"/>
        <dbReference type="ChEBI" id="CHEBI:61527"/>
        <dbReference type="EC" id="2.6.1.16"/>
    </reaction>
</comment>
<keyword evidence="6 10" id="KW-0032">Aminotransferase</keyword>
<dbReference type="InterPro" id="IPR001347">
    <property type="entry name" value="SIS_dom"/>
</dbReference>
<dbReference type="NCBIfam" id="NF001484">
    <property type="entry name" value="PRK00331.1"/>
    <property type="match status" value="1"/>
</dbReference>
<proteinExistence type="inferred from homology"/>
<feature type="active site" description="Nucleophile; for GATase activity" evidence="10">
    <location>
        <position position="2"/>
    </location>
</feature>
<dbReference type="InterPro" id="IPR017932">
    <property type="entry name" value="GATase_2_dom"/>
</dbReference>
<evidence type="ECO:0000256" key="8">
    <source>
        <dbReference type="ARBA" id="ARBA00022737"/>
    </source>
</evidence>
<dbReference type="PROSITE" id="PS51464">
    <property type="entry name" value="SIS"/>
    <property type="match status" value="2"/>
</dbReference>
<dbReference type="SUPFAM" id="SSF53697">
    <property type="entry name" value="SIS domain"/>
    <property type="match status" value="1"/>
</dbReference>
<keyword evidence="5 10" id="KW-0963">Cytoplasm</keyword>
<dbReference type="FunFam" id="3.60.20.10:FF:000006">
    <property type="entry name" value="Glutamine--fructose-6-phosphate aminotransferase [isomerizing]"/>
    <property type="match status" value="1"/>
</dbReference>
<dbReference type="GO" id="GO:0097367">
    <property type="term" value="F:carbohydrate derivative binding"/>
    <property type="evidence" value="ECO:0007669"/>
    <property type="project" value="InterPro"/>
</dbReference>
<gene>
    <name evidence="13" type="primary">glmS_3</name>
    <name evidence="10" type="synonym">glmS</name>
    <name evidence="13" type="ORF">NCTC10717_01267</name>
</gene>
<dbReference type="InterPro" id="IPR029055">
    <property type="entry name" value="Ntn_hydrolases_N"/>
</dbReference>
<feature type="active site" description="For Fru-6P isomerization activity" evidence="10">
    <location>
        <position position="600"/>
    </location>
</feature>
<dbReference type="FunFam" id="3.40.50.10490:FF:000002">
    <property type="entry name" value="Glutamine--fructose-6-phosphate aminotransferase [isomerizing]"/>
    <property type="match status" value="1"/>
</dbReference>
<evidence type="ECO:0000256" key="1">
    <source>
        <dbReference type="ARBA" id="ARBA00001031"/>
    </source>
</evidence>
<dbReference type="GO" id="GO:0004360">
    <property type="term" value="F:glutamine-fructose-6-phosphate transaminase (isomerizing) activity"/>
    <property type="evidence" value="ECO:0007669"/>
    <property type="project" value="UniProtKB-UniRule"/>
</dbReference>
<feature type="domain" description="SIS" evidence="12">
    <location>
        <begin position="454"/>
        <end position="595"/>
    </location>
</feature>
<dbReference type="OrthoDB" id="9761808at2"/>
<dbReference type="PROSITE" id="PS51278">
    <property type="entry name" value="GATASE_TYPE_2"/>
    <property type="match status" value="1"/>
</dbReference>
<organism evidence="13 14">
    <name type="scientific">Suttonella indologenes</name>
    <dbReference type="NCBI Taxonomy" id="13276"/>
    <lineage>
        <taxon>Bacteria</taxon>
        <taxon>Pseudomonadati</taxon>
        <taxon>Pseudomonadota</taxon>
        <taxon>Gammaproteobacteria</taxon>
        <taxon>Cardiobacteriales</taxon>
        <taxon>Cardiobacteriaceae</taxon>
        <taxon>Suttonella</taxon>
    </lineage>
</organism>
<dbReference type="GO" id="GO:0006002">
    <property type="term" value="P:fructose 6-phosphate metabolic process"/>
    <property type="evidence" value="ECO:0007669"/>
    <property type="project" value="TreeGrafter"/>
</dbReference>
<dbReference type="Pfam" id="PF01380">
    <property type="entry name" value="SIS"/>
    <property type="match status" value="2"/>
</dbReference>
<feature type="domain" description="Glutamine amidotransferase type-2" evidence="11">
    <location>
        <begin position="2"/>
        <end position="218"/>
    </location>
</feature>
<dbReference type="GO" id="GO:0005975">
    <property type="term" value="P:carbohydrate metabolic process"/>
    <property type="evidence" value="ECO:0007669"/>
    <property type="project" value="UniProtKB-UniRule"/>
</dbReference>
<dbReference type="Proteomes" id="UP000254575">
    <property type="component" value="Unassembled WGS sequence"/>
</dbReference>
<dbReference type="GO" id="GO:0006047">
    <property type="term" value="P:UDP-N-acetylglucosamine metabolic process"/>
    <property type="evidence" value="ECO:0007669"/>
    <property type="project" value="TreeGrafter"/>
</dbReference>
<dbReference type="NCBIfam" id="TIGR01135">
    <property type="entry name" value="glmS"/>
    <property type="match status" value="1"/>
</dbReference>
<protein>
    <recommendedName>
        <fullName evidence="4 10">Glutamine--fructose-6-phosphate aminotransferase [isomerizing]</fullName>
        <ecNumber evidence="3 10">2.6.1.16</ecNumber>
    </recommendedName>
    <alternativeName>
        <fullName evidence="10">D-fructose-6-phosphate amidotransferase</fullName>
    </alternativeName>
    <alternativeName>
        <fullName evidence="10">GFAT</fullName>
    </alternativeName>
    <alternativeName>
        <fullName evidence="10">Glucosamine-6-phosphate synthase</fullName>
    </alternativeName>
    <alternativeName>
        <fullName evidence="10">Hexosephosphate aminotransferase</fullName>
    </alternativeName>
    <alternativeName>
        <fullName evidence="10">L-glutamine--D-fructose-6-phosphate amidotransferase</fullName>
    </alternativeName>
</protein>
<name>A0A380MXF2_9GAMM</name>
<dbReference type="FunFam" id="3.40.50.10490:FF:000001">
    <property type="entry name" value="Glutamine--fructose-6-phosphate aminotransferase [isomerizing]"/>
    <property type="match status" value="1"/>
</dbReference>
<evidence type="ECO:0000256" key="4">
    <source>
        <dbReference type="ARBA" id="ARBA00016090"/>
    </source>
</evidence>
<evidence type="ECO:0000256" key="6">
    <source>
        <dbReference type="ARBA" id="ARBA00022576"/>
    </source>
</evidence>
<dbReference type="PANTHER" id="PTHR10937">
    <property type="entry name" value="GLUCOSAMINE--FRUCTOSE-6-PHOSPHATE AMINOTRANSFERASE, ISOMERIZING"/>
    <property type="match status" value="1"/>
</dbReference>
<dbReference type="CDD" id="cd00714">
    <property type="entry name" value="GFAT"/>
    <property type="match status" value="1"/>
</dbReference>
<dbReference type="Gene3D" id="3.40.50.10490">
    <property type="entry name" value="Glucose-6-phosphate isomerase like protein, domain 1"/>
    <property type="match status" value="2"/>
</dbReference>
<dbReference type="Pfam" id="PF13522">
    <property type="entry name" value="GATase_6"/>
    <property type="match status" value="1"/>
</dbReference>
<evidence type="ECO:0000256" key="5">
    <source>
        <dbReference type="ARBA" id="ARBA00022490"/>
    </source>
</evidence>
<dbReference type="Gene3D" id="3.60.20.10">
    <property type="entry name" value="Glutamine Phosphoribosylpyrophosphate, subunit 1, domain 1"/>
    <property type="match status" value="1"/>
</dbReference>
<dbReference type="EMBL" id="UHIA01000004">
    <property type="protein sequence ID" value="SUO96958.1"/>
    <property type="molecule type" value="Genomic_DNA"/>
</dbReference>
<keyword evidence="9" id="KW-0315">Glutamine amidotransferase</keyword>
<dbReference type="RefSeq" id="WP_115218496.1">
    <property type="nucleotide sequence ID" value="NZ_UHIA01000004.1"/>
</dbReference>
<dbReference type="GO" id="GO:0005829">
    <property type="term" value="C:cytosol"/>
    <property type="evidence" value="ECO:0007669"/>
    <property type="project" value="TreeGrafter"/>
</dbReference>
<sequence>MCGIVAGVAERNVVPILLEGLKRLEYRGYDSAGLAVNNGDAIVRTRAVGKVASLVSKAQANAVQGQSGIAHTRWATHGVPSEANAHPHMSSDSIALVHNGIIENYQEIRAELSDLGYVFSSETDTETIAHLIHHHYRDSGNLQQAVRQSLVRLRGAYAIAVMAADKPDEIVAIRHGSPMVIGIGIGEHFIASDIFALLPVTRRFIYMKESDLAVIMRGEYRIYDAQDQLVTRDIVESDQSNDISGKGEYKHFMQKEIFEQPTAIADTLEGRLAHGKLQLASFRPELLDVLKRTRQLHIIACGTSYHAGLVMKYRFEESGIATHVEYASEYLYRDVAVPENTLFLSLSQSGETADTLAALEKAKNSGKYLDFLAICNVPESALTRAANFNLLTRAGREIGVASTKAFVTQITVLHLVNALILALQSGQEPDLSALEQLPRQLQDILALEPQIAAAAKLIEHRHGCLFLGRGEMSAIAAEGALKLKELTYIHAEAYPAGELKHGPLALVDEHMPVVALVKHDRVEEKVLSNLQEVQARGGKIILLADSRCNTAPFPEAQIICLGELNDLSASIAAVIPLQLLAYHVALLKGTDVDQPRNLAKSVTVE</sequence>
<dbReference type="CDD" id="cd05008">
    <property type="entry name" value="SIS_GlmS_GlmD_1"/>
    <property type="match status" value="1"/>
</dbReference>
<dbReference type="AlphaFoldDB" id="A0A380MXF2"/>
<evidence type="ECO:0000256" key="7">
    <source>
        <dbReference type="ARBA" id="ARBA00022679"/>
    </source>
</evidence>
<evidence type="ECO:0000256" key="2">
    <source>
        <dbReference type="ARBA" id="ARBA00004496"/>
    </source>
</evidence>
<dbReference type="SUPFAM" id="SSF56235">
    <property type="entry name" value="N-terminal nucleophile aminohydrolases (Ntn hydrolases)"/>
    <property type="match status" value="1"/>
</dbReference>
<feature type="initiator methionine" description="Removed" evidence="10">
    <location>
        <position position="1"/>
    </location>
</feature>
<evidence type="ECO:0000256" key="3">
    <source>
        <dbReference type="ARBA" id="ARBA00012916"/>
    </source>
</evidence>
<keyword evidence="14" id="KW-1185">Reference proteome</keyword>
<evidence type="ECO:0000259" key="11">
    <source>
        <dbReference type="PROSITE" id="PS51278"/>
    </source>
</evidence>
<feature type="domain" description="SIS" evidence="12">
    <location>
        <begin position="286"/>
        <end position="429"/>
    </location>
</feature>
<comment type="function">
    <text evidence="10">Catalyzes the first step in hexosamine metabolism, converting fructose-6P into glucosamine-6P using glutamine as a nitrogen source.</text>
</comment>
<evidence type="ECO:0000256" key="9">
    <source>
        <dbReference type="ARBA" id="ARBA00022962"/>
    </source>
</evidence>
<dbReference type="InterPro" id="IPR005855">
    <property type="entry name" value="GFAT"/>
</dbReference>
<comment type="subcellular location">
    <subcellularLocation>
        <location evidence="2 10">Cytoplasm</location>
    </subcellularLocation>
</comment>
<evidence type="ECO:0000256" key="10">
    <source>
        <dbReference type="HAMAP-Rule" id="MF_00164"/>
    </source>
</evidence>
<keyword evidence="8" id="KW-0677">Repeat</keyword>
<evidence type="ECO:0000313" key="14">
    <source>
        <dbReference type="Proteomes" id="UP000254575"/>
    </source>
</evidence>
<dbReference type="InterPro" id="IPR035466">
    <property type="entry name" value="GlmS/AgaS_SIS"/>
</dbReference>
<dbReference type="CDD" id="cd05009">
    <property type="entry name" value="SIS_GlmS_GlmD_2"/>
    <property type="match status" value="1"/>
</dbReference>
<dbReference type="HAMAP" id="MF_00164">
    <property type="entry name" value="GlmS"/>
    <property type="match status" value="1"/>
</dbReference>
<dbReference type="GO" id="GO:0046349">
    <property type="term" value="P:amino sugar biosynthetic process"/>
    <property type="evidence" value="ECO:0007669"/>
    <property type="project" value="UniProtKB-ARBA"/>
</dbReference>
<accession>A0A380MXF2</accession>
<evidence type="ECO:0000313" key="13">
    <source>
        <dbReference type="EMBL" id="SUO96958.1"/>
    </source>
</evidence>
<evidence type="ECO:0000259" key="12">
    <source>
        <dbReference type="PROSITE" id="PS51464"/>
    </source>
</evidence>
<dbReference type="EC" id="2.6.1.16" evidence="3 10"/>
<dbReference type="InterPro" id="IPR035490">
    <property type="entry name" value="GlmS/FrlB_SIS"/>
</dbReference>
<comment type="subunit">
    <text evidence="10">Homodimer.</text>
</comment>
<dbReference type="GO" id="GO:0006487">
    <property type="term" value="P:protein N-linked glycosylation"/>
    <property type="evidence" value="ECO:0007669"/>
    <property type="project" value="TreeGrafter"/>
</dbReference>
<reference evidence="13 14" key="1">
    <citation type="submission" date="2018-06" db="EMBL/GenBank/DDBJ databases">
        <authorList>
            <consortium name="Pathogen Informatics"/>
            <person name="Doyle S."/>
        </authorList>
    </citation>
    <scope>NUCLEOTIDE SEQUENCE [LARGE SCALE GENOMIC DNA]</scope>
    <source>
        <strain evidence="13 14">NCTC10717</strain>
    </source>
</reference>
<dbReference type="InterPro" id="IPR046348">
    <property type="entry name" value="SIS_dom_sf"/>
</dbReference>